<reference evidence="2" key="1">
    <citation type="journal article" date="2023" name="G3 (Bethesda)">
        <title>Genome assembly and association tests identify interacting loci associated with vigor, precocity, and sex in interspecific pistachio rootstocks.</title>
        <authorList>
            <person name="Palmer W."/>
            <person name="Jacygrad E."/>
            <person name="Sagayaradj S."/>
            <person name="Cavanaugh K."/>
            <person name="Han R."/>
            <person name="Bertier L."/>
            <person name="Beede B."/>
            <person name="Kafkas S."/>
            <person name="Golino D."/>
            <person name="Preece J."/>
            <person name="Michelmore R."/>
        </authorList>
    </citation>
    <scope>NUCLEOTIDE SEQUENCE [LARGE SCALE GENOMIC DNA]</scope>
</reference>
<keyword evidence="2" id="KW-1185">Reference proteome</keyword>
<gene>
    <name evidence="1" type="ORF">Pint_05172</name>
</gene>
<name>A0ACC0Z357_9ROSI</name>
<dbReference type="Proteomes" id="UP001163603">
    <property type="component" value="Chromosome 3"/>
</dbReference>
<accession>A0ACC0Z357</accession>
<sequence>MKNKIALIHKEAKEKRAMIEAKKGDLLKAEETAAKCHATGLSRRSSLVVFEARNPEV</sequence>
<organism evidence="1 2">
    <name type="scientific">Pistacia integerrima</name>
    <dbReference type="NCBI Taxonomy" id="434235"/>
    <lineage>
        <taxon>Eukaryota</taxon>
        <taxon>Viridiplantae</taxon>
        <taxon>Streptophyta</taxon>
        <taxon>Embryophyta</taxon>
        <taxon>Tracheophyta</taxon>
        <taxon>Spermatophyta</taxon>
        <taxon>Magnoliopsida</taxon>
        <taxon>eudicotyledons</taxon>
        <taxon>Gunneridae</taxon>
        <taxon>Pentapetalae</taxon>
        <taxon>rosids</taxon>
        <taxon>malvids</taxon>
        <taxon>Sapindales</taxon>
        <taxon>Anacardiaceae</taxon>
        <taxon>Pistacia</taxon>
    </lineage>
</organism>
<evidence type="ECO:0000313" key="1">
    <source>
        <dbReference type="EMBL" id="KAJ0045722.1"/>
    </source>
</evidence>
<protein>
    <submittedName>
        <fullName evidence="1">Uncharacterized protein</fullName>
    </submittedName>
</protein>
<comment type="caution">
    <text evidence="1">The sequence shown here is derived from an EMBL/GenBank/DDBJ whole genome shotgun (WGS) entry which is preliminary data.</text>
</comment>
<proteinExistence type="predicted"/>
<dbReference type="EMBL" id="CM047738">
    <property type="protein sequence ID" value="KAJ0045722.1"/>
    <property type="molecule type" value="Genomic_DNA"/>
</dbReference>
<evidence type="ECO:0000313" key="2">
    <source>
        <dbReference type="Proteomes" id="UP001163603"/>
    </source>
</evidence>